<accession>A0A8J3CW11</accession>
<reference evidence="10" key="1">
    <citation type="journal article" date="2014" name="Int. J. Syst. Evol. Microbiol.">
        <title>Complete genome sequence of Corynebacterium casei LMG S-19264T (=DSM 44701T), isolated from a smear-ripened cheese.</title>
        <authorList>
            <consortium name="US DOE Joint Genome Institute (JGI-PGF)"/>
            <person name="Walter F."/>
            <person name="Albersmeier A."/>
            <person name="Kalinowski J."/>
            <person name="Ruckert C."/>
        </authorList>
    </citation>
    <scope>NUCLEOTIDE SEQUENCE</scope>
    <source>
        <strain evidence="10">KCTC 23224</strain>
    </source>
</reference>
<keyword evidence="11" id="KW-1185">Reference proteome</keyword>
<dbReference type="EMBL" id="BMYF01000001">
    <property type="protein sequence ID" value="GHB25726.1"/>
    <property type="molecule type" value="Genomic_DNA"/>
</dbReference>
<protein>
    <recommendedName>
        <fullName evidence="8">Nicotinamidase</fullName>
        <ecNumber evidence="6">3.5.1.19</ecNumber>
    </recommendedName>
    <alternativeName>
        <fullName evidence="7">Nicotinamide deamidase</fullName>
    </alternativeName>
</protein>
<evidence type="ECO:0000256" key="5">
    <source>
        <dbReference type="ARBA" id="ARBA00037900"/>
    </source>
</evidence>
<evidence type="ECO:0000259" key="9">
    <source>
        <dbReference type="Pfam" id="PF00857"/>
    </source>
</evidence>
<dbReference type="Pfam" id="PF00857">
    <property type="entry name" value="Isochorismatase"/>
    <property type="match status" value="1"/>
</dbReference>
<dbReference type="EC" id="3.5.1.19" evidence="6"/>
<feature type="domain" description="Isochorismatase-like" evidence="9">
    <location>
        <begin position="3"/>
        <end position="201"/>
    </location>
</feature>
<evidence type="ECO:0000256" key="7">
    <source>
        <dbReference type="ARBA" id="ARBA00043224"/>
    </source>
</evidence>
<dbReference type="Proteomes" id="UP000642809">
    <property type="component" value="Unassembled WGS sequence"/>
</dbReference>
<dbReference type="FunFam" id="3.40.50.850:FF:000006">
    <property type="entry name" value="Bifunctional pyrazinamidase/nicotinamidase"/>
    <property type="match status" value="1"/>
</dbReference>
<dbReference type="CDD" id="cd01011">
    <property type="entry name" value="nicotinamidase"/>
    <property type="match status" value="1"/>
</dbReference>
<evidence type="ECO:0000313" key="10">
    <source>
        <dbReference type="EMBL" id="GHB25726.1"/>
    </source>
</evidence>
<dbReference type="PANTHER" id="PTHR11080:SF2">
    <property type="entry name" value="LD05707P"/>
    <property type="match status" value="1"/>
</dbReference>
<evidence type="ECO:0000313" key="11">
    <source>
        <dbReference type="Proteomes" id="UP000642809"/>
    </source>
</evidence>
<dbReference type="RefSeq" id="WP_189578670.1">
    <property type="nucleotide sequence ID" value="NZ_BMYF01000001.1"/>
</dbReference>
<dbReference type="GO" id="GO:0008936">
    <property type="term" value="F:nicotinamidase activity"/>
    <property type="evidence" value="ECO:0007669"/>
    <property type="project" value="UniProtKB-EC"/>
</dbReference>
<name>A0A8J3CW11_9BACT</name>
<evidence type="ECO:0000256" key="8">
    <source>
        <dbReference type="ARBA" id="ARBA00072277"/>
    </source>
</evidence>
<gene>
    <name evidence="10" type="primary">pncA</name>
    <name evidence="10" type="ORF">GCM10008106_03130</name>
</gene>
<evidence type="ECO:0000256" key="3">
    <source>
        <dbReference type="ARBA" id="ARBA00022723"/>
    </source>
</evidence>
<evidence type="ECO:0000256" key="1">
    <source>
        <dbReference type="ARBA" id="ARBA00006336"/>
    </source>
</evidence>
<dbReference type="SUPFAM" id="SSF52499">
    <property type="entry name" value="Isochorismatase-like hydrolases"/>
    <property type="match status" value="1"/>
</dbReference>
<keyword evidence="4" id="KW-0378">Hydrolase</keyword>
<reference evidence="10" key="2">
    <citation type="submission" date="2020-09" db="EMBL/GenBank/DDBJ databases">
        <authorList>
            <person name="Sun Q."/>
            <person name="Kim S."/>
        </authorList>
    </citation>
    <scope>NUCLEOTIDE SEQUENCE</scope>
    <source>
        <strain evidence="10">KCTC 23224</strain>
    </source>
</reference>
<dbReference type="GO" id="GO:0046872">
    <property type="term" value="F:metal ion binding"/>
    <property type="evidence" value="ECO:0007669"/>
    <property type="project" value="UniProtKB-KW"/>
</dbReference>
<keyword evidence="2" id="KW-0662">Pyridine nucleotide biosynthesis</keyword>
<dbReference type="GO" id="GO:0019363">
    <property type="term" value="P:pyridine nucleotide biosynthetic process"/>
    <property type="evidence" value="ECO:0007669"/>
    <property type="project" value="UniProtKB-KW"/>
</dbReference>
<evidence type="ECO:0000256" key="4">
    <source>
        <dbReference type="ARBA" id="ARBA00022801"/>
    </source>
</evidence>
<dbReference type="Gene3D" id="3.40.50.850">
    <property type="entry name" value="Isochorismatase-like"/>
    <property type="match status" value="1"/>
</dbReference>
<evidence type="ECO:0000256" key="2">
    <source>
        <dbReference type="ARBA" id="ARBA00022642"/>
    </source>
</evidence>
<comment type="similarity">
    <text evidence="1">Belongs to the isochorismatase family.</text>
</comment>
<sequence length="205" mass="22112">MKALIIVDVQNDFIPGGALAVNEGDQIVPLINKIQAKFDFIVATQDWHPANHGSFAANHKGKKVGEFIDLNGVNQFLWPVHCVQGTTGAEFHADLDSSAWKAIFQKGTNPLVDSYSGFYDNNKQGDTGLSAYLKNAGVSELFVCGLATDYCVKFTVLDGLSEGFAVNLIADATRAVNIKEGDFDAAIEEMRTAGAMIVQAKELIL</sequence>
<dbReference type="PANTHER" id="PTHR11080">
    <property type="entry name" value="PYRAZINAMIDASE/NICOTINAMIDASE"/>
    <property type="match status" value="1"/>
</dbReference>
<evidence type="ECO:0000256" key="6">
    <source>
        <dbReference type="ARBA" id="ARBA00039017"/>
    </source>
</evidence>
<comment type="caution">
    <text evidence="10">The sequence shown here is derived from an EMBL/GenBank/DDBJ whole genome shotgun (WGS) entry which is preliminary data.</text>
</comment>
<dbReference type="InterPro" id="IPR036380">
    <property type="entry name" value="Isochorismatase-like_sf"/>
</dbReference>
<keyword evidence="3" id="KW-0479">Metal-binding</keyword>
<dbReference type="NCBIfam" id="NF008623">
    <property type="entry name" value="PRK11609.1"/>
    <property type="match status" value="1"/>
</dbReference>
<comment type="pathway">
    <text evidence="5">Cofactor biosynthesis; nicotinate biosynthesis; nicotinate from nicotinamide: step 1/1.</text>
</comment>
<organism evidence="10 11">
    <name type="scientific">Mongoliitalea lutea</name>
    <dbReference type="NCBI Taxonomy" id="849756"/>
    <lineage>
        <taxon>Bacteria</taxon>
        <taxon>Pseudomonadati</taxon>
        <taxon>Bacteroidota</taxon>
        <taxon>Cytophagia</taxon>
        <taxon>Cytophagales</taxon>
        <taxon>Cyclobacteriaceae</taxon>
        <taxon>Mongoliitalea</taxon>
    </lineage>
</organism>
<dbReference type="InterPro" id="IPR000868">
    <property type="entry name" value="Isochorismatase-like_dom"/>
</dbReference>
<dbReference type="InterPro" id="IPR052347">
    <property type="entry name" value="Isochorismatase_Nicotinamidase"/>
</dbReference>
<dbReference type="AlphaFoldDB" id="A0A8J3CW11"/>
<proteinExistence type="inferred from homology"/>